<dbReference type="AlphaFoldDB" id="A0A1W1VKC5"/>
<sequence length="174" mass="19714">MAAKSAQQPDPRAVEHGELIKERRLDLGLNRPAFVSEMEKHGQEITPDYLNKLERGTASLSRASLEVREAIRAVLGYSAEEWQELTGLYSPEATPQRRGGPPIPPVVPFRETPITIPRELLEMVEQYGDTWPVLKTEKMQRMLAAPRNFGGAEVGPQTAEDWLDYWMANKRFLT</sequence>
<dbReference type="Proteomes" id="UP000192582">
    <property type="component" value="Unassembled WGS sequence"/>
</dbReference>
<proteinExistence type="predicted"/>
<evidence type="ECO:0000256" key="1">
    <source>
        <dbReference type="SAM" id="MobiDB-lite"/>
    </source>
</evidence>
<dbReference type="OrthoDB" id="68108at2"/>
<evidence type="ECO:0008006" key="4">
    <source>
        <dbReference type="Google" id="ProtNLM"/>
    </source>
</evidence>
<organism evidence="2 3">
    <name type="scientific">Deinococcus hopiensis KR-140</name>
    <dbReference type="NCBI Taxonomy" id="695939"/>
    <lineage>
        <taxon>Bacteria</taxon>
        <taxon>Thermotogati</taxon>
        <taxon>Deinococcota</taxon>
        <taxon>Deinococci</taxon>
        <taxon>Deinococcales</taxon>
        <taxon>Deinococcaceae</taxon>
        <taxon>Deinococcus</taxon>
    </lineage>
</organism>
<keyword evidence="3" id="KW-1185">Reference proteome</keyword>
<reference evidence="2 3" key="1">
    <citation type="submission" date="2017-04" db="EMBL/GenBank/DDBJ databases">
        <authorList>
            <person name="Afonso C.L."/>
            <person name="Miller P.J."/>
            <person name="Scott M.A."/>
            <person name="Spackman E."/>
            <person name="Goraichik I."/>
            <person name="Dimitrov K.M."/>
            <person name="Suarez D.L."/>
            <person name="Swayne D.E."/>
        </authorList>
    </citation>
    <scope>NUCLEOTIDE SEQUENCE [LARGE SCALE GENOMIC DNA]</scope>
    <source>
        <strain evidence="2 3">KR-140</strain>
    </source>
</reference>
<accession>A0A1W1VKC5</accession>
<evidence type="ECO:0000313" key="2">
    <source>
        <dbReference type="EMBL" id="SMB93394.1"/>
    </source>
</evidence>
<feature type="region of interest" description="Disordered" evidence="1">
    <location>
        <begin position="90"/>
        <end position="109"/>
    </location>
</feature>
<dbReference type="STRING" id="695939.SAMN00790413_01965"/>
<evidence type="ECO:0000313" key="3">
    <source>
        <dbReference type="Proteomes" id="UP000192582"/>
    </source>
</evidence>
<name>A0A1W1VKC5_9DEIO</name>
<dbReference type="EMBL" id="FWWU01000009">
    <property type="protein sequence ID" value="SMB93394.1"/>
    <property type="molecule type" value="Genomic_DNA"/>
</dbReference>
<gene>
    <name evidence="2" type="ORF">SAMN00790413_01965</name>
</gene>
<protein>
    <recommendedName>
        <fullName evidence="4">Helix-turn-helix domain-containing protein</fullName>
    </recommendedName>
</protein>